<evidence type="ECO:0008006" key="3">
    <source>
        <dbReference type="Google" id="ProtNLM"/>
    </source>
</evidence>
<gene>
    <name evidence="2" type="ORF">NSCI0253_LOCUS19302</name>
</gene>
<keyword evidence="1" id="KW-0472">Membrane</keyword>
<dbReference type="GO" id="GO:0005886">
    <property type="term" value="C:plasma membrane"/>
    <property type="evidence" value="ECO:0007669"/>
    <property type="project" value="TreeGrafter"/>
</dbReference>
<dbReference type="GO" id="GO:0042391">
    <property type="term" value="P:regulation of membrane potential"/>
    <property type="evidence" value="ECO:0007669"/>
    <property type="project" value="TreeGrafter"/>
</dbReference>
<dbReference type="EMBL" id="HBFQ01027307">
    <property type="protein sequence ID" value="CAD8844952.1"/>
    <property type="molecule type" value="Transcribed_RNA"/>
</dbReference>
<dbReference type="PANTHER" id="PTHR10217">
    <property type="entry name" value="VOLTAGE AND LIGAND GATED POTASSIUM CHANNEL"/>
    <property type="match status" value="1"/>
</dbReference>
<protein>
    <recommendedName>
        <fullName evidence="3">Ion transport domain-containing protein</fullName>
    </recommendedName>
</protein>
<proteinExistence type="predicted"/>
<dbReference type="Gene3D" id="1.10.287.70">
    <property type="match status" value="1"/>
</dbReference>
<evidence type="ECO:0000313" key="2">
    <source>
        <dbReference type="EMBL" id="CAD8844952.1"/>
    </source>
</evidence>
<organism evidence="2">
    <name type="scientific">Noctiluca scintillans</name>
    <name type="common">Sea sparkle</name>
    <name type="synonym">Red tide dinoflagellate</name>
    <dbReference type="NCBI Taxonomy" id="2966"/>
    <lineage>
        <taxon>Eukaryota</taxon>
        <taxon>Sar</taxon>
        <taxon>Alveolata</taxon>
        <taxon>Dinophyceae</taxon>
        <taxon>Noctilucales</taxon>
        <taxon>Noctilucaceae</taxon>
        <taxon>Noctiluca</taxon>
    </lineage>
</organism>
<accession>A0A7S1A850</accession>
<name>A0A7S1A850_NOCSC</name>
<feature type="transmembrane region" description="Helical" evidence="1">
    <location>
        <begin position="81"/>
        <end position="102"/>
    </location>
</feature>
<reference evidence="2" key="1">
    <citation type="submission" date="2021-01" db="EMBL/GenBank/DDBJ databases">
        <authorList>
            <person name="Corre E."/>
            <person name="Pelletier E."/>
            <person name="Niang G."/>
            <person name="Scheremetjew M."/>
            <person name="Finn R."/>
            <person name="Kale V."/>
            <person name="Holt S."/>
            <person name="Cochrane G."/>
            <person name="Meng A."/>
            <person name="Brown T."/>
            <person name="Cohen L."/>
        </authorList>
    </citation>
    <scope>NUCLEOTIDE SEQUENCE</scope>
</reference>
<dbReference type="PANTHER" id="PTHR10217:SF435">
    <property type="entry name" value="POTASSIUM VOLTAGE-GATED CHANNEL PROTEIN EAG"/>
    <property type="match status" value="1"/>
</dbReference>
<feature type="transmembrane region" description="Helical" evidence="1">
    <location>
        <begin position="7"/>
        <end position="28"/>
    </location>
</feature>
<keyword evidence="1" id="KW-0812">Transmembrane</keyword>
<evidence type="ECO:0000256" key="1">
    <source>
        <dbReference type="SAM" id="Phobius"/>
    </source>
</evidence>
<keyword evidence="1" id="KW-1133">Transmembrane helix</keyword>
<dbReference type="SUPFAM" id="SSF81324">
    <property type="entry name" value="Voltage-gated potassium channels"/>
    <property type="match status" value="1"/>
</dbReference>
<sequence>MRAIFAIVVMIACIVFFNHYIACGWIWLGQSDTYESTWLRRQSSLEHGVSTYQYATALHWSLTQFTPASMDVSATNIVERVYSILVLLFALVTFTSFVSSITTSMTYLRKMRSEPEQQEAILREYFLQN</sequence>
<dbReference type="AlphaFoldDB" id="A0A7S1A850"/>
<dbReference type="InterPro" id="IPR050818">
    <property type="entry name" value="KCNH_animal-type"/>
</dbReference>
<dbReference type="GO" id="GO:0005249">
    <property type="term" value="F:voltage-gated potassium channel activity"/>
    <property type="evidence" value="ECO:0007669"/>
    <property type="project" value="TreeGrafter"/>
</dbReference>